<organism evidence="2 3">
    <name type="scientific">Lactobacillus gasseri (strain ATCC 33323 / DSM 20243 / BCRC 14619 / CIP 102991 / JCM 1131 / KCTC 3163 / NCIMB 11718 / NCTC 13722 / AM63)</name>
    <dbReference type="NCBI Taxonomy" id="324831"/>
    <lineage>
        <taxon>Bacteria</taxon>
        <taxon>Bacillati</taxon>
        <taxon>Bacillota</taxon>
        <taxon>Bacilli</taxon>
        <taxon>Lactobacillales</taxon>
        <taxon>Lactobacillaceae</taxon>
        <taxon>Lactobacillus</taxon>
    </lineage>
</organism>
<dbReference type="InterPro" id="IPR036390">
    <property type="entry name" value="WH_DNA-bd_sf"/>
</dbReference>
<dbReference type="AlphaFoldDB" id="A0A806A5A6"/>
<dbReference type="InterPro" id="IPR036388">
    <property type="entry name" value="WH-like_DNA-bd_sf"/>
</dbReference>
<dbReference type="GeneID" id="29638942"/>
<sequence>MELSETEKLNFAIIRGSKAYEEWDRQQGMPNYLTIILYELLMRQKLTQKDLVSLSDLPKQSINKGIHRLLEQNYLELTIDPDDNRVKYCQLTASGKKYAKEKMASLFEIEKEVAQKMGSKKMKQLVALNEEWSDTFWKFLRKKGEK</sequence>
<evidence type="ECO:0000259" key="1">
    <source>
        <dbReference type="SMART" id="SM00347"/>
    </source>
</evidence>
<proteinExistence type="predicted"/>
<dbReference type="InterPro" id="IPR000835">
    <property type="entry name" value="HTH_MarR-typ"/>
</dbReference>
<feature type="domain" description="HTH marR-type" evidence="1">
    <location>
        <begin position="22"/>
        <end position="122"/>
    </location>
</feature>
<dbReference type="KEGG" id="lga:LGAS_0524"/>
<evidence type="ECO:0000313" key="3">
    <source>
        <dbReference type="Proteomes" id="UP000000664"/>
    </source>
</evidence>
<dbReference type="Proteomes" id="UP000000664">
    <property type="component" value="Chromosome"/>
</dbReference>
<reference evidence="2 3" key="1">
    <citation type="journal article" date="2006" name="Proc. Natl. Acad. Sci. U.S.A.">
        <title>Comparative genomics of the lactic acid bacteria.</title>
        <authorList>
            <person name="Makarova K."/>
            <person name="Slesarev A."/>
            <person name="Wolf Y."/>
            <person name="Sorokin A."/>
            <person name="Mirkin B."/>
            <person name="Koonin E."/>
            <person name="Pavlov A."/>
            <person name="Pavlova N."/>
            <person name="Karamychev V."/>
            <person name="Polouchine N."/>
            <person name="Shakhova V."/>
            <person name="Grigoriev I."/>
            <person name="Lou Y."/>
            <person name="Rohksar D."/>
            <person name="Lucas S."/>
            <person name="Huang K."/>
            <person name="Goodstein D.M."/>
            <person name="Hawkins T."/>
            <person name="Plengvidhya V."/>
            <person name="Welker D."/>
            <person name="Hughes J."/>
            <person name="Goh Y."/>
            <person name="Benson A."/>
            <person name="Baldwin K."/>
            <person name="Lee J.H."/>
            <person name="Diaz-Muniz I."/>
            <person name="Dosti B."/>
            <person name="Smeianov V."/>
            <person name="Wechter W."/>
            <person name="Barabote R."/>
            <person name="Lorca G."/>
            <person name="Altermann E."/>
            <person name="Barrangou R."/>
            <person name="Ganesan B."/>
            <person name="Xie Y."/>
            <person name="Rawsthorne H."/>
            <person name="Tamir D."/>
            <person name="Parker C."/>
            <person name="Breidt F."/>
            <person name="Broadbent J."/>
            <person name="Hutkins R."/>
            <person name="O'Sullivan D."/>
            <person name="Steele J."/>
            <person name="Unlu G."/>
            <person name="Saier M."/>
            <person name="Klaenhammer T."/>
            <person name="Richardson P."/>
            <person name="Kozyavkin S."/>
            <person name="Weimer B."/>
            <person name="Mills D."/>
        </authorList>
    </citation>
    <scope>NUCLEOTIDE SEQUENCE [LARGE SCALE GENOMIC DNA]</scope>
    <source>
        <strain evidence="3">ATCC 33323 / DSM 20243 / BCRC 14619 / CIP 102991 / JCM 1131 / KCTC 3163 / NCIMB 11718 / NCTC 13722 / AM63</strain>
    </source>
</reference>
<gene>
    <name evidence="2" type="ordered locus">LGAS_0524</name>
</gene>
<dbReference type="SMART" id="SM00347">
    <property type="entry name" value="HTH_MARR"/>
    <property type="match status" value="1"/>
</dbReference>
<name>A0A806A5A6_LACGA</name>
<dbReference type="Pfam" id="PF12802">
    <property type="entry name" value="MarR_2"/>
    <property type="match status" value="1"/>
</dbReference>
<dbReference type="RefSeq" id="WP_003647630.1">
    <property type="nucleotide sequence ID" value="NC_008530.1"/>
</dbReference>
<dbReference type="EMBL" id="CP000413">
    <property type="protein sequence ID" value="ABJ59921.1"/>
    <property type="molecule type" value="Genomic_DNA"/>
</dbReference>
<dbReference type="SUPFAM" id="SSF46785">
    <property type="entry name" value="Winged helix' DNA-binding domain"/>
    <property type="match status" value="1"/>
</dbReference>
<dbReference type="Gene3D" id="1.10.10.10">
    <property type="entry name" value="Winged helix-like DNA-binding domain superfamily/Winged helix DNA-binding domain"/>
    <property type="match status" value="1"/>
</dbReference>
<evidence type="ECO:0000313" key="2">
    <source>
        <dbReference type="EMBL" id="ABJ59921.1"/>
    </source>
</evidence>
<dbReference type="GO" id="GO:0003700">
    <property type="term" value="F:DNA-binding transcription factor activity"/>
    <property type="evidence" value="ECO:0007669"/>
    <property type="project" value="InterPro"/>
</dbReference>
<accession>A0A806A5A6</accession>
<protein>
    <submittedName>
        <fullName evidence="2">Transcriptional regulator, MarR family</fullName>
    </submittedName>
</protein>